<dbReference type="GO" id="GO:0022857">
    <property type="term" value="F:transmembrane transporter activity"/>
    <property type="evidence" value="ECO:0007669"/>
    <property type="project" value="InterPro"/>
</dbReference>
<comment type="subcellular location">
    <subcellularLocation>
        <location evidence="1">Cell membrane</location>
        <topology evidence="1">Multi-pass membrane protein</topology>
    </subcellularLocation>
</comment>
<organism evidence="6 7">
    <name type="scientific">Bacillus cereus</name>
    <dbReference type="NCBI Taxonomy" id="1396"/>
    <lineage>
        <taxon>Bacteria</taxon>
        <taxon>Bacillati</taxon>
        <taxon>Bacillota</taxon>
        <taxon>Bacilli</taxon>
        <taxon>Bacillales</taxon>
        <taxon>Bacillaceae</taxon>
        <taxon>Bacillus</taxon>
        <taxon>Bacillus cereus group</taxon>
    </lineage>
</organism>
<dbReference type="Proteomes" id="UP000076482">
    <property type="component" value="Unassembled WGS sequence"/>
</dbReference>
<evidence type="ECO:0000313" key="6">
    <source>
        <dbReference type="EMBL" id="KZD73224.1"/>
    </source>
</evidence>
<keyword evidence="4" id="KW-1133">Transmembrane helix</keyword>
<dbReference type="RefSeq" id="WP_063259543.1">
    <property type="nucleotide sequence ID" value="NZ_LJKE01000012.1"/>
</dbReference>
<dbReference type="Pfam" id="PF07690">
    <property type="entry name" value="MFS_1"/>
    <property type="match status" value="1"/>
</dbReference>
<dbReference type="InterPro" id="IPR022324">
    <property type="entry name" value="Bacilysin_exporter_BacE_put"/>
</dbReference>
<keyword evidence="5" id="KW-0472">Membrane</keyword>
<dbReference type="InterPro" id="IPR011701">
    <property type="entry name" value="MFS"/>
</dbReference>
<dbReference type="PATRIC" id="fig|1396.535.peg.5703"/>
<proteinExistence type="predicted"/>
<keyword evidence="2" id="KW-1003">Cell membrane</keyword>
<name>A0A164QY70_BACCE</name>
<reference evidence="6 7" key="1">
    <citation type="submission" date="2015-09" db="EMBL/GenBank/DDBJ databases">
        <title>Bacillus cereus food isolates.</title>
        <authorList>
            <person name="Boekhorst J."/>
        </authorList>
    </citation>
    <scope>NUCLEOTIDE SEQUENCE [LARGE SCALE GENOMIC DNA]</scope>
    <source>
        <strain evidence="6 7">B4088</strain>
    </source>
</reference>
<gene>
    <name evidence="6" type="ORF">B4088_0294</name>
</gene>
<dbReference type="AlphaFoldDB" id="A0A164QY70"/>
<evidence type="ECO:0000256" key="4">
    <source>
        <dbReference type="ARBA" id="ARBA00022989"/>
    </source>
</evidence>
<protein>
    <submittedName>
        <fullName evidence="6">Uncharacterized protein</fullName>
    </submittedName>
</protein>
<accession>A0A164QY70</accession>
<dbReference type="PANTHER" id="PTHR23513">
    <property type="entry name" value="INTEGRAL MEMBRANE EFFLUX PROTEIN-RELATED"/>
    <property type="match status" value="1"/>
</dbReference>
<dbReference type="InterPro" id="IPR036259">
    <property type="entry name" value="MFS_trans_sf"/>
</dbReference>
<comment type="caution">
    <text evidence="6">The sequence shown here is derived from an EMBL/GenBank/DDBJ whole genome shotgun (WGS) entry which is preliminary data.</text>
</comment>
<dbReference type="GO" id="GO:0005886">
    <property type="term" value="C:plasma membrane"/>
    <property type="evidence" value="ECO:0007669"/>
    <property type="project" value="UniProtKB-SubCell"/>
</dbReference>
<dbReference type="EMBL" id="LJKE01000012">
    <property type="protein sequence ID" value="KZD73224.1"/>
    <property type="molecule type" value="Genomic_DNA"/>
</dbReference>
<dbReference type="PRINTS" id="PR01988">
    <property type="entry name" value="EXPORTERBACE"/>
</dbReference>
<evidence type="ECO:0000256" key="2">
    <source>
        <dbReference type="ARBA" id="ARBA00022475"/>
    </source>
</evidence>
<evidence type="ECO:0000256" key="5">
    <source>
        <dbReference type="ARBA" id="ARBA00023136"/>
    </source>
</evidence>
<evidence type="ECO:0000256" key="1">
    <source>
        <dbReference type="ARBA" id="ARBA00004651"/>
    </source>
</evidence>
<evidence type="ECO:0000256" key="3">
    <source>
        <dbReference type="ARBA" id="ARBA00022692"/>
    </source>
</evidence>
<dbReference type="CDD" id="cd06173">
    <property type="entry name" value="MFS_MefA_like"/>
    <property type="match status" value="1"/>
</dbReference>
<evidence type="ECO:0000313" key="7">
    <source>
        <dbReference type="Proteomes" id="UP000076482"/>
    </source>
</evidence>
<sequence>MNNKLKYLLGISITGFGDGIQQIALLWYIFHLTGQATSIGLMIAIYYIPSIILTPFVSVYVDHHDSKNIVVLTDSIRFVLVLIMAILIFIKFESVFIFYIMQFLLAVCYTVYKPASSAFIKEAFCNHDIPFVISKASSLNEAALLVGTGISGLFLVKFSLATSFFINSVTFLVAAIFFSSIKRMNPKKVKNTRISYLAELISGWRFINQTEGMKYLLFLSILNSISIQMTTTLLLPLAEQFEGGSGLYSIFEIAFSVGGIIAGLIAIYFLKKFKHKVIFITMMGMATSSFLLYLNDYKTTAVICIFIMGLFTMSHLIIVQTLIQLNTTTEYIGRVIGLRTILASFVKISSALSTGILITHMGVNNILLLFSILILASFITIGNIKKHMY</sequence>
<dbReference type="PANTHER" id="PTHR23513:SF6">
    <property type="entry name" value="MAJOR FACILITATOR SUPERFAMILY ASSOCIATED DOMAIN-CONTAINING PROTEIN"/>
    <property type="match status" value="1"/>
</dbReference>
<keyword evidence="3" id="KW-0812">Transmembrane</keyword>
<dbReference type="SUPFAM" id="SSF103473">
    <property type="entry name" value="MFS general substrate transporter"/>
    <property type="match status" value="1"/>
</dbReference>
<dbReference type="Gene3D" id="1.20.1250.20">
    <property type="entry name" value="MFS general substrate transporter like domains"/>
    <property type="match status" value="1"/>
</dbReference>